<dbReference type="STRING" id="6185.A0A095CAD1"/>
<dbReference type="Pfam" id="PF00595">
    <property type="entry name" value="PDZ"/>
    <property type="match status" value="1"/>
</dbReference>
<dbReference type="GO" id="GO:0007098">
    <property type="term" value="P:centrosome cycle"/>
    <property type="evidence" value="ECO:0007669"/>
    <property type="project" value="TreeGrafter"/>
</dbReference>
<dbReference type="GO" id="GO:0005634">
    <property type="term" value="C:nucleus"/>
    <property type="evidence" value="ECO:0007669"/>
    <property type="project" value="TreeGrafter"/>
</dbReference>
<evidence type="ECO:0000259" key="2">
    <source>
        <dbReference type="PROSITE" id="PS50106"/>
    </source>
</evidence>
<feature type="region of interest" description="Disordered" evidence="1">
    <location>
        <begin position="276"/>
        <end position="314"/>
    </location>
</feature>
<feature type="compositionally biased region" description="Polar residues" evidence="1">
    <location>
        <begin position="277"/>
        <end position="298"/>
    </location>
</feature>
<dbReference type="PROSITE" id="PS50106">
    <property type="entry name" value="PDZ"/>
    <property type="match status" value="1"/>
</dbReference>
<evidence type="ECO:0000313" key="3">
    <source>
        <dbReference type="EMBL" id="KGB39308.1"/>
    </source>
</evidence>
<sequence length="491" mass="55421">MQRNKKQNNRGPLRAISIVLPNVNNITSTLPMKRTIITSTDCEDKPRIKMFSPISFTFLFSLPVDHTLSTPLCRVATSRLSQTKTFENFTEILPMPLRSSSCRYDKENFSNQKSDIRHHFPIRNSINRLSYVETDNVKAPDNNVDSPLTTSCNMNTSLSSVDSIFSFGGATRKRQSSSGEIDTKAKQSRYTESQKSVKLRNDKDTICLTMGAEVKAHPRYNLRKNALDADINEDNVHNSKKHLAPICPVPMPSGFPLQLPIRYSSVSLPWEMKSDTRFTSSRTVETQTSPTRNNQTSACEKPRGRRHTGLGLRNSATVQVLQNLKRKFSHLRRAISADRINKSSSTPSDTRESSNCNYTSLPRNPDQSTDLNIQQNPEATPYKLTCKVVRQNPDGSIQISLRRSSINGQFGFFIARDSKGIYVTRLGSVRCAAKLWDVFHVGDRILEVQGLSCDNLDVEEIRNLIRGCELVEFKIKPCSHTDSNFSRKHSL</sequence>
<dbReference type="Gene3D" id="2.30.42.10">
    <property type="match status" value="1"/>
</dbReference>
<feature type="region of interest" description="Disordered" evidence="1">
    <location>
        <begin position="339"/>
        <end position="373"/>
    </location>
</feature>
<dbReference type="GO" id="GO:0016324">
    <property type="term" value="C:apical plasma membrane"/>
    <property type="evidence" value="ECO:0007669"/>
    <property type="project" value="TreeGrafter"/>
</dbReference>
<dbReference type="InterPro" id="IPR001478">
    <property type="entry name" value="PDZ"/>
</dbReference>
<dbReference type="GO" id="GO:0005938">
    <property type="term" value="C:cell cortex"/>
    <property type="evidence" value="ECO:0007669"/>
    <property type="project" value="TreeGrafter"/>
</dbReference>
<organism evidence="3">
    <name type="scientific">Schistosoma haematobium</name>
    <name type="common">Blood fluke</name>
    <dbReference type="NCBI Taxonomy" id="6185"/>
    <lineage>
        <taxon>Eukaryota</taxon>
        <taxon>Metazoa</taxon>
        <taxon>Spiralia</taxon>
        <taxon>Lophotrochozoa</taxon>
        <taxon>Platyhelminthes</taxon>
        <taxon>Trematoda</taxon>
        <taxon>Digenea</taxon>
        <taxon>Strigeidida</taxon>
        <taxon>Schistosomatoidea</taxon>
        <taxon>Schistosomatidae</taxon>
        <taxon>Schistosoma</taxon>
    </lineage>
</organism>
<feature type="domain" description="PDZ" evidence="2">
    <location>
        <begin position="398"/>
        <end position="466"/>
    </location>
</feature>
<gene>
    <name evidence="3" type="ORF">MS3_07726</name>
</gene>
<dbReference type="CDD" id="cd00136">
    <property type="entry name" value="PDZ_canonical"/>
    <property type="match status" value="1"/>
</dbReference>
<protein>
    <recommendedName>
        <fullName evidence="2">PDZ domain-containing protein</fullName>
    </recommendedName>
</protein>
<name>A0A095CAD1_SCHHA</name>
<reference evidence="3" key="1">
    <citation type="journal article" date="2012" name="Nat. Genet.">
        <title>Whole-genome sequence of Schistosoma haematobium.</title>
        <authorList>
            <person name="Young N.D."/>
            <person name="Jex A.R."/>
            <person name="Li B."/>
            <person name="Liu S."/>
            <person name="Yang L."/>
            <person name="Xiong Z."/>
            <person name="Li Y."/>
            <person name="Cantacessi C."/>
            <person name="Hall R.S."/>
            <person name="Xu X."/>
            <person name="Chen F."/>
            <person name="Wu X."/>
            <person name="Zerlotini A."/>
            <person name="Oliveira G."/>
            <person name="Hofmann A."/>
            <person name="Zhang G."/>
            <person name="Fang X."/>
            <person name="Kang Y."/>
            <person name="Campbell B.E."/>
            <person name="Loukas A."/>
            <person name="Ranganathan S."/>
            <person name="Rollinson D."/>
            <person name="Rinaldi G."/>
            <person name="Brindley P.J."/>
            <person name="Yang H."/>
            <person name="Wang J."/>
            <person name="Wang J."/>
            <person name="Gasser R.B."/>
        </authorList>
    </citation>
    <scope>NUCLEOTIDE SEQUENCE [LARGE SCALE GENOMIC DNA]</scope>
</reference>
<accession>A0A095CAD1</accession>
<dbReference type="EMBL" id="KL251175">
    <property type="protein sequence ID" value="KGB39308.1"/>
    <property type="molecule type" value="Genomic_DNA"/>
</dbReference>
<evidence type="ECO:0000256" key="1">
    <source>
        <dbReference type="SAM" id="MobiDB-lite"/>
    </source>
</evidence>
<dbReference type="InterPro" id="IPR051741">
    <property type="entry name" value="PAR6_homolog"/>
</dbReference>
<dbReference type="GO" id="GO:0060341">
    <property type="term" value="P:regulation of cellular localization"/>
    <property type="evidence" value="ECO:0007669"/>
    <property type="project" value="TreeGrafter"/>
</dbReference>
<dbReference type="AlphaFoldDB" id="A0A095CAD1"/>
<dbReference type="SMART" id="SM00228">
    <property type="entry name" value="PDZ"/>
    <property type="match status" value="1"/>
</dbReference>
<dbReference type="PANTHER" id="PTHR14102">
    <property type="entry name" value="PAR-6-RELATED"/>
    <property type="match status" value="1"/>
</dbReference>
<proteinExistence type="predicted"/>
<dbReference type="SUPFAM" id="SSF50156">
    <property type="entry name" value="PDZ domain-like"/>
    <property type="match status" value="1"/>
</dbReference>
<feature type="compositionally biased region" description="Polar residues" evidence="1">
    <location>
        <begin position="355"/>
        <end position="373"/>
    </location>
</feature>
<dbReference type="PANTHER" id="PTHR14102:SF12">
    <property type="entry name" value="CDNA SEQUENCE BC034090"/>
    <property type="match status" value="1"/>
</dbReference>
<dbReference type="InterPro" id="IPR036034">
    <property type="entry name" value="PDZ_sf"/>
</dbReference>
<dbReference type="GO" id="GO:0007163">
    <property type="term" value="P:establishment or maintenance of cell polarity"/>
    <property type="evidence" value="ECO:0007669"/>
    <property type="project" value="TreeGrafter"/>
</dbReference>